<dbReference type="PROSITE" id="PS51071">
    <property type="entry name" value="HTH_RPIR"/>
    <property type="match status" value="1"/>
</dbReference>
<protein>
    <submittedName>
        <fullName evidence="6">Transcriptional regulator</fullName>
    </submittedName>
</protein>
<feature type="domain" description="SIS" evidence="5">
    <location>
        <begin position="107"/>
        <end position="246"/>
    </location>
</feature>
<evidence type="ECO:0000259" key="4">
    <source>
        <dbReference type="PROSITE" id="PS51071"/>
    </source>
</evidence>
<evidence type="ECO:0000256" key="3">
    <source>
        <dbReference type="ARBA" id="ARBA00023163"/>
    </source>
</evidence>
<dbReference type="AlphaFoldDB" id="A0A917IP67"/>
<dbReference type="PANTHER" id="PTHR30514">
    <property type="entry name" value="GLUCOKINASE"/>
    <property type="match status" value="1"/>
</dbReference>
<evidence type="ECO:0000313" key="7">
    <source>
        <dbReference type="Proteomes" id="UP000600171"/>
    </source>
</evidence>
<feature type="domain" description="HTH rpiR-type" evidence="4">
    <location>
        <begin position="1"/>
        <end position="77"/>
    </location>
</feature>
<accession>A0A917IP67</accession>
<evidence type="ECO:0000256" key="2">
    <source>
        <dbReference type="ARBA" id="ARBA00023125"/>
    </source>
</evidence>
<dbReference type="Gene3D" id="1.10.10.10">
    <property type="entry name" value="Winged helix-like DNA-binding domain superfamily/Winged helix DNA-binding domain"/>
    <property type="match status" value="1"/>
</dbReference>
<dbReference type="SUPFAM" id="SSF46689">
    <property type="entry name" value="Homeodomain-like"/>
    <property type="match status" value="1"/>
</dbReference>
<dbReference type="SUPFAM" id="SSF53697">
    <property type="entry name" value="SIS domain"/>
    <property type="match status" value="1"/>
</dbReference>
<evidence type="ECO:0000256" key="1">
    <source>
        <dbReference type="ARBA" id="ARBA00023015"/>
    </source>
</evidence>
<dbReference type="Pfam" id="PF01380">
    <property type="entry name" value="SIS"/>
    <property type="match status" value="1"/>
</dbReference>
<dbReference type="GO" id="GO:0003700">
    <property type="term" value="F:DNA-binding transcription factor activity"/>
    <property type="evidence" value="ECO:0007669"/>
    <property type="project" value="InterPro"/>
</dbReference>
<dbReference type="InterPro" id="IPR001347">
    <property type="entry name" value="SIS_dom"/>
</dbReference>
<dbReference type="GO" id="GO:0097367">
    <property type="term" value="F:carbohydrate derivative binding"/>
    <property type="evidence" value="ECO:0007669"/>
    <property type="project" value="InterPro"/>
</dbReference>
<dbReference type="GO" id="GO:1901135">
    <property type="term" value="P:carbohydrate derivative metabolic process"/>
    <property type="evidence" value="ECO:0007669"/>
    <property type="project" value="InterPro"/>
</dbReference>
<comment type="caution">
    <text evidence="6">The sequence shown here is derived from an EMBL/GenBank/DDBJ whole genome shotgun (WGS) entry which is preliminary data.</text>
</comment>
<keyword evidence="3" id="KW-0804">Transcription</keyword>
<dbReference type="PROSITE" id="PS51464">
    <property type="entry name" value="SIS"/>
    <property type="match status" value="1"/>
</dbReference>
<dbReference type="InterPro" id="IPR009057">
    <property type="entry name" value="Homeodomain-like_sf"/>
</dbReference>
<sequence length="252" mass="28024">MDLQSLVNAHQHRFSETEREILAFMLENEEFVAESTISSLAHKTFTSTSSIIRLTKKLDFSGFAELKYFVKNSLANAQPKNPDFVSSGKDDILKTLQNLEHTDLTPILEKIHQAKTVYLFGTGYAQRNAIQEFAKSLLACGKFTHVIPAKSEFAGSTSVMTAQDVVVIVSLSGNTESVIETVRALSLRKIPMVAVTAQSVNFMASTADYALHYESTPTRLPASKSAYHSFVALNVLLDYVVRQYIDFVEKED</sequence>
<evidence type="ECO:0000259" key="5">
    <source>
        <dbReference type="PROSITE" id="PS51464"/>
    </source>
</evidence>
<gene>
    <name evidence="6" type="ORF">GCM10007359_08140</name>
</gene>
<keyword evidence="2" id="KW-0238">DNA-binding</keyword>
<dbReference type="RefSeq" id="WP_188359023.1">
    <property type="nucleotide sequence ID" value="NZ_BMDC01000001.1"/>
</dbReference>
<reference evidence="6 7" key="1">
    <citation type="journal article" date="2014" name="Int. J. Syst. Evol. Microbiol.">
        <title>Complete genome sequence of Corynebacterium casei LMG S-19264T (=DSM 44701T), isolated from a smear-ripened cheese.</title>
        <authorList>
            <consortium name="US DOE Joint Genome Institute (JGI-PGF)"/>
            <person name="Walter F."/>
            <person name="Albersmeier A."/>
            <person name="Kalinowski J."/>
            <person name="Ruckert C."/>
        </authorList>
    </citation>
    <scope>NUCLEOTIDE SEQUENCE [LARGE SCALE GENOMIC DNA]</scope>
    <source>
        <strain evidence="6 7">CCM 8669</strain>
    </source>
</reference>
<dbReference type="InterPro" id="IPR046348">
    <property type="entry name" value="SIS_dom_sf"/>
</dbReference>
<keyword evidence="7" id="KW-1185">Reference proteome</keyword>
<dbReference type="InterPro" id="IPR036388">
    <property type="entry name" value="WH-like_DNA-bd_sf"/>
</dbReference>
<dbReference type="CDD" id="cd05013">
    <property type="entry name" value="SIS_RpiR"/>
    <property type="match status" value="1"/>
</dbReference>
<dbReference type="PANTHER" id="PTHR30514:SF1">
    <property type="entry name" value="HTH-TYPE TRANSCRIPTIONAL REGULATOR HEXR-RELATED"/>
    <property type="match status" value="1"/>
</dbReference>
<evidence type="ECO:0000313" key="6">
    <source>
        <dbReference type="EMBL" id="GGH60196.1"/>
    </source>
</evidence>
<dbReference type="EMBL" id="BMDC01000001">
    <property type="protein sequence ID" value="GGH60196.1"/>
    <property type="molecule type" value="Genomic_DNA"/>
</dbReference>
<organism evidence="6 7">
    <name type="scientific">Rothia aerolata</name>
    <dbReference type="NCBI Taxonomy" id="1812262"/>
    <lineage>
        <taxon>Bacteria</taxon>
        <taxon>Bacillati</taxon>
        <taxon>Actinomycetota</taxon>
        <taxon>Actinomycetes</taxon>
        <taxon>Micrococcales</taxon>
        <taxon>Micrococcaceae</taxon>
        <taxon>Rothia</taxon>
    </lineage>
</organism>
<dbReference type="Pfam" id="PF01418">
    <property type="entry name" value="HTH_6"/>
    <property type="match status" value="1"/>
</dbReference>
<proteinExistence type="predicted"/>
<dbReference type="Proteomes" id="UP000600171">
    <property type="component" value="Unassembled WGS sequence"/>
</dbReference>
<name>A0A917IP67_9MICC</name>
<dbReference type="GO" id="GO:0003677">
    <property type="term" value="F:DNA binding"/>
    <property type="evidence" value="ECO:0007669"/>
    <property type="project" value="UniProtKB-KW"/>
</dbReference>
<dbReference type="InterPro" id="IPR000281">
    <property type="entry name" value="HTH_RpiR"/>
</dbReference>
<dbReference type="InterPro" id="IPR047640">
    <property type="entry name" value="RpiR-like"/>
</dbReference>
<dbReference type="InterPro" id="IPR035472">
    <property type="entry name" value="RpiR-like_SIS"/>
</dbReference>
<keyword evidence="1" id="KW-0805">Transcription regulation</keyword>
<dbReference type="Gene3D" id="3.40.50.10490">
    <property type="entry name" value="Glucose-6-phosphate isomerase like protein, domain 1"/>
    <property type="match status" value="1"/>
</dbReference>